<dbReference type="GeneID" id="25903916"/>
<evidence type="ECO:0000313" key="2">
    <source>
        <dbReference type="EMBL" id="KNC84367.1"/>
    </source>
</evidence>
<name>A0A0L0G5Q7_9EUKA</name>
<organism evidence="2 3">
    <name type="scientific">Sphaeroforma arctica JP610</name>
    <dbReference type="NCBI Taxonomy" id="667725"/>
    <lineage>
        <taxon>Eukaryota</taxon>
        <taxon>Ichthyosporea</taxon>
        <taxon>Ichthyophonida</taxon>
        <taxon>Sphaeroforma</taxon>
    </lineage>
</organism>
<dbReference type="EMBL" id="KQ241769">
    <property type="protein sequence ID" value="KNC84367.1"/>
    <property type="molecule type" value="Genomic_DNA"/>
</dbReference>
<gene>
    <name evidence="2" type="ORF">SARC_03412</name>
</gene>
<evidence type="ECO:0000256" key="1">
    <source>
        <dbReference type="SAM" id="MobiDB-lite"/>
    </source>
</evidence>
<feature type="compositionally biased region" description="Basic and acidic residues" evidence="1">
    <location>
        <begin position="114"/>
        <end position="123"/>
    </location>
</feature>
<keyword evidence="3" id="KW-1185">Reference proteome</keyword>
<sequence length="499" mass="53430">MSNVESTGRAGNKAASGGTNTKTEGAGHAPSRGKLSFKEIMWATAAGSQVSKPFAELKGLQPGKIAIQPREKLSRSGTGDSGVGPSRQTSGENVALSKQSSTDGDSGTPPDHNTPTKDKETKNGKGNGNGRKKTTTRQSDRDAEEKIPWTQEGNNPGGREQQEQKAKTAKVGLSALSDNWNQGAGELWGLSIATTQKLSENLQSMDIHTDPSGTKRADSPFSQALSTASADLKELSRSHSTVEAEFCATNISRSLWSSASAGQATGEGTAGMVGADLASERVGQRSTLSRPLSDSVLRSTPVETSQLKIPKQEFKPNTPEFVLPQMPQMSQSQSQMQMQTPGPEYYQHGDYPQQQNDFIFQEGPWYPQMGSGAPSIPGNGSYTNHGGEVVYDNGDRNRYSQQHHTRAPMDAIISPTVGGTGHELHTRVDQGYDCVSVTSNWSIDSAPFVPQTHLQHQRPAQPQRPQVLSASSSSGQEQSRGRFDSVRSQLHPASTTGEL</sequence>
<feature type="compositionally biased region" description="Low complexity" evidence="1">
    <location>
        <begin position="457"/>
        <end position="478"/>
    </location>
</feature>
<protein>
    <submittedName>
        <fullName evidence="2">Uncharacterized protein</fullName>
    </submittedName>
</protein>
<feature type="region of interest" description="Disordered" evidence="1">
    <location>
        <begin position="1"/>
        <end position="33"/>
    </location>
</feature>
<dbReference type="Proteomes" id="UP000054560">
    <property type="component" value="Unassembled WGS sequence"/>
</dbReference>
<accession>A0A0L0G5Q7</accession>
<proteinExistence type="predicted"/>
<reference evidence="2 3" key="1">
    <citation type="submission" date="2011-02" db="EMBL/GenBank/DDBJ databases">
        <title>The Genome Sequence of Sphaeroforma arctica JP610.</title>
        <authorList>
            <consortium name="The Broad Institute Genome Sequencing Platform"/>
            <person name="Russ C."/>
            <person name="Cuomo C."/>
            <person name="Young S.K."/>
            <person name="Zeng Q."/>
            <person name="Gargeya S."/>
            <person name="Alvarado L."/>
            <person name="Berlin A."/>
            <person name="Chapman S.B."/>
            <person name="Chen Z."/>
            <person name="Freedman E."/>
            <person name="Gellesch M."/>
            <person name="Goldberg J."/>
            <person name="Griggs A."/>
            <person name="Gujja S."/>
            <person name="Heilman E."/>
            <person name="Heiman D."/>
            <person name="Howarth C."/>
            <person name="Mehta T."/>
            <person name="Neiman D."/>
            <person name="Pearson M."/>
            <person name="Roberts A."/>
            <person name="Saif S."/>
            <person name="Shea T."/>
            <person name="Shenoy N."/>
            <person name="Sisk P."/>
            <person name="Stolte C."/>
            <person name="Sykes S."/>
            <person name="White J."/>
            <person name="Yandava C."/>
            <person name="Burger G."/>
            <person name="Gray M.W."/>
            <person name="Holland P.W.H."/>
            <person name="King N."/>
            <person name="Lang F.B.F."/>
            <person name="Roger A.J."/>
            <person name="Ruiz-Trillo I."/>
            <person name="Haas B."/>
            <person name="Nusbaum C."/>
            <person name="Birren B."/>
        </authorList>
    </citation>
    <scope>NUCLEOTIDE SEQUENCE [LARGE SCALE GENOMIC DNA]</scope>
    <source>
        <strain evidence="2 3">JP610</strain>
    </source>
</reference>
<evidence type="ECO:0000313" key="3">
    <source>
        <dbReference type="Proteomes" id="UP000054560"/>
    </source>
</evidence>
<dbReference type="AlphaFoldDB" id="A0A0L0G5Q7"/>
<feature type="compositionally biased region" description="Polar residues" evidence="1">
    <location>
        <begin position="486"/>
        <end position="499"/>
    </location>
</feature>
<feature type="region of interest" description="Disordered" evidence="1">
    <location>
        <begin position="59"/>
        <end position="172"/>
    </location>
</feature>
<feature type="compositionally biased region" description="Basic and acidic residues" evidence="1">
    <location>
        <begin position="138"/>
        <end position="147"/>
    </location>
</feature>
<feature type="compositionally biased region" description="Polar residues" evidence="1">
    <location>
        <begin position="86"/>
        <end position="105"/>
    </location>
</feature>
<feature type="region of interest" description="Disordered" evidence="1">
    <location>
        <begin position="451"/>
        <end position="499"/>
    </location>
</feature>
<dbReference type="RefSeq" id="XP_014158269.1">
    <property type="nucleotide sequence ID" value="XM_014302794.1"/>
</dbReference>